<comment type="caution">
    <text evidence="2">The sequence shown here is derived from an EMBL/GenBank/DDBJ whole genome shotgun (WGS) entry which is preliminary data.</text>
</comment>
<protein>
    <recommendedName>
        <fullName evidence="4">DUF4355 domain-containing protein</fullName>
    </recommendedName>
</protein>
<dbReference type="Proteomes" id="UP000235122">
    <property type="component" value="Unassembled WGS sequence"/>
</dbReference>
<evidence type="ECO:0008006" key="4">
    <source>
        <dbReference type="Google" id="ProtNLM"/>
    </source>
</evidence>
<proteinExistence type="predicted"/>
<reference evidence="2 3" key="1">
    <citation type="submission" date="2017-12" db="EMBL/GenBank/DDBJ databases">
        <title>Phylogenetic diversity of female urinary microbiome.</title>
        <authorList>
            <person name="Thomas-White K."/>
            <person name="Wolfe A.J."/>
        </authorList>
    </citation>
    <scope>NUCLEOTIDE SEQUENCE [LARGE SCALE GENOMIC DNA]</scope>
    <source>
        <strain evidence="2 3">UMB0402</strain>
    </source>
</reference>
<keyword evidence="3" id="KW-1185">Reference proteome</keyword>
<sequence length="160" mass="16836">MAETNTTKTEPEKTEEPLGEGGVKALKAERDARKQAERQVQELTEKLDATTNDLEDKLAEATKQGKTTSAQLARMNVAYEQGVPADLIGYLQGETAEELAESAKTLMGHLSANKAEPEPKTPGPRPDLTQGKAPGASGPALNSPQLTAALAKAVGVTLSE</sequence>
<dbReference type="STRING" id="33007.HMPREF3198_00096"/>
<feature type="region of interest" description="Disordered" evidence="1">
    <location>
        <begin position="1"/>
        <end position="48"/>
    </location>
</feature>
<feature type="region of interest" description="Disordered" evidence="1">
    <location>
        <begin position="104"/>
        <end position="145"/>
    </location>
</feature>
<gene>
    <name evidence="2" type="ORF">CYJ19_02065</name>
</gene>
<dbReference type="EMBL" id="PKKO01000001">
    <property type="protein sequence ID" value="PKY73392.1"/>
    <property type="molecule type" value="Genomic_DNA"/>
</dbReference>
<evidence type="ECO:0000256" key="1">
    <source>
        <dbReference type="SAM" id="MobiDB-lite"/>
    </source>
</evidence>
<dbReference type="RefSeq" id="WP_004808471.1">
    <property type="nucleotide sequence ID" value="NZ_CP118946.1"/>
</dbReference>
<accession>A0A2I1IQJ1</accession>
<evidence type="ECO:0000313" key="2">
    <source>
        <dbReference type="EMBL" id="PKY73392.1"/>
    </source>
</evidence>
<dbReference type="AlphaFoldDB" id="A0A2I1IQJ1"/>
<organism evidence="2 3">
    <name type="scientific">Winkia neuii</name>
    <dbReference type="NCBI Taxonomy" id="33007"/>
    <lineage>
        <taxon>Bacteria</taxon>
        <taxon>Bacillati</taxon>
        <taxon>Actinomycetota</taxon>
        <taxon>Actinomycetes</taxon>
        <taxon>Actinomycetales</taxon>
        <taxon>Actinomycetaceae</taxon>
        <taxon>Winkia</taxon>
    </lineage>
</organism>
<evidence type="ECO:0000313" key="3">
    <source>
        <dbReference type="Proteomes" id="UP000235122"/>
    </source>
</evidence>
<feature type="compositionally biased region" description="Basic and acidic residues" evidence="1">
    <location>
        <begin position="26"/>
        <end position="48"/>
    </location>
</feature>
<name>A0A2I1IQJ1_9ACTO</name>